<keyword evidence="7" id="KW-0969">Cilium</keyword>
<evidence type="ECO:0000256" key="1">
    <source>
        <dbReference type="ARBA" id="ARBA00004514"/>
    </source>
</evidence>
<dbReference type="InterPro" id="IPR003713">
    <property type="entry name" value="FliS"/>
</dbReference>
<comment type="similarity">
    <text evidence="2 6">Belongs to the FliS family.</text>
</comment>
<comment type="subcellular location">
    <subcellularLocation>
        <location evidence="1 6">Cytoplasm</location>
        <location evidence="1 6">Cytosol</location>
    </subcellularLocation>
</comment>
<gene>
    <name evidence="7" type="primary">fliS</name>
    <name evidence="7" type="ORF">H8K33_01750</name>
</gene>
<evidence type="ECO:0000256" key="4">
    <source>
        <dbReference type="ARBA" id="ARBA00022795"/>
    </source>
</evidence>
<keyword evidence="4 6" id="KW-1005">Bacterial flagellum biogenesis</keyword>
<protein>
    <recommendedName>
        <fullName evidence="6">Flagellar secretion chaperone FliS</fullName>
    </recommendedName>
</protein>
<evidence type="ECO:0000313" key="7">
    <source>
        <dbReference type="EMBL" id="MBC3830226.1"/>
    </source>
</evidence>
<dbReference type="Proteomes" id="UP000643610">
    <property type="component" value="Unassembled WGS sequence"/>
</dbReference>
<evidence type="ECO:0000256" key="3">
    <source>
        <dbReference type="ARBA" id="ARBA00022490"/>
    </source>
</evidence>
<keyword evidence="5" id="KW-0143">Chaperone</keyword>
<reference evidence="7 8" key="1">
    <citation type="submission" date="2020-08" db="EMBL/GenBank/DDBJ databases">
        <title>Novel species isolated from subtropical streams in China.</title>
        <authorList>
            <person name="Lu H."/>
        </authorList>
    </citation>
    <scope>NUCLEOTIDE SEQUENCE [LARGE SCALE GENOMIC DNA]</scope>
    <source>
        <strain evidence="7 8">KCTC 52442</strain>
    </source>
</reference>
<dbReference type="Gene3D" id="1.20.120.340">
    <property type="entry name" value="Flagellar protein FliS"/>
    <property type="match status" value="1"/>
</dbReference>
<evidence type="ECO:0000256" key="5">
    <source>
        <dbReference type="ARBA" id="ARBA00023186"/>
    </source>
</evidence>
<evidence type="ECO:0000256" key="6">
    <source>
        <dbReference type="PIRNR" id="PIRNR039090"/>
    </source>
</evidence>
<dbReference type="NCBIfam" id="TIGR00208">
    <property type="entry name" value="fliS"/>
    <property type="match status" value="1"/>
</dbReference>
<comment type="caution">
    <text evidence="7">The sequence shown here is derived from an EMBL/GenBank/DDBJ whole genome shotgun (WGS) entry which is preliminary data.</text>
</comment>
<dbReference type="PIRSF" id="PIRSF039090">
    <property type="entry name" value="Flis"/>
    <property type="match status" value="1"/>
</dbReference>
<dbReference type="RefSeq" id="WP_186889254.1">
    <property type="nucleotide sequence ID" value="NZ_JACOFU010000001.1"/>
</dbReference>
<dbReference type="PANTHER" id="PTHR34773">
    <property type="entry name" value="FLAGELLAR SECRETION CHAPERONE FLIS"/>
    <property type="match status" value="1"/>
</dbReference>
<dbReference type="CDD" id="cd16098">
    <property type="entry name" value="FliS"/>
    <property type="match status" value="1"/>
</dbReference>
<evidence type="ECO:0000256" key="2">
    <source>
        <dbReference type="ARBA" id="ARBA00008787"/>
    </source>
</evidence>
<sequence length="157" mass="16866">MFGTSNSHGANAYAKVGIETGVISASPHKLIVMLYDGAIVALNNATQHMKNSDIPAKGHSISKAIAIIENGLRASLDKKAGGEIATSLDALYEYMSNRLLQANINNQAEGVVEVQNLLRDLKSSWEAIAPDNNNLKQEAPVPQLDPLAPRRANFFEA</sequence>
<proteinExistence type="inferred from homology"/>
<dbReference type="Pfam" id="PF02561">
    <property type="entry name" value="FliS"/>
    <property type="match status" value="1"/>
</dbReference>
<dbReference type="SUPFAM" id="SSF101116">
    <property type="entry name" value="Flagellar export chaperone FliS"/>
    <property type="match status" value="1"/>
</dbReference>
<evidence type="ECO:0000313" key="8">
    <source>
        <dbReference type="Proteomes" id="UP000643610"/>
    </source>
</evidence>
<keyword evidence="7" id="KW-0282">Flagellum</keyword>
<keyword evidence="8" id="KW-1185">Reference proteome</keyword>
<accession>A0ABR6XLE2</accession>
<dbReference type="PANTHER" id="PTHR34773:SF1">
    <property type="entry name" value="FLAGELLAR SECRETION CHAPERONE FLIS"/>
    <property type="match status" value="1"/>
</dbReference>
<name>A0ABR6XLE2_9BURK</name>
<dbReference type="EMBL" id="JACOFU010000001">
    <property type="protein sequence ID" value="MBC3830226.1"/>
    <property type="molecule type" value="Genomic_DNA"/>
</dbReference>
<organism evidence="7 8">
    <name type="scientific">Undibacterium amnicola</name>
    <dbReference type="NCBI Taxonomy" id="1834038"/>
    <lineage>
        <taxon>Bacteria</taxon>
        <taxon>Pseudomonadati</taxon>
        <taxon>Pseudomonadota</taxon>
        <taxon>Betaproteobacteria</taxon>
        <taxon>Burkholderiales</taxon>
        <taxon>Oxalobacteraceae</taxon>
        <taxon>Undibacterium</taxon>
    </lineage>
</organism>
<dbReference type="InterPro" id="IPR036584">
    <property type="entry name" value="FliS_sf"/>
</dbReference>
<keyword evidence="3 6" id="KW-0963">Cytoplasm</keyword>
<keyword evidence="7" id="KW-0966">Cell projection</keyword>